<dbReference type="InterPro" id="IPR046341">
    <property type="entry name" value="SET_dom_sf"/>
</dbReference>
<dbReference type="AlphaFoldDB" id="A0A1Y1YJ08"/>
<sequence length="467" mass="52433">MMDVDSLSQSFMAWLSNSGAEISEKIQLTDLREKRAGRGVVAIKDIEEDELLFRIPRSLILSVENSDLPSKIPTVFADLDPWLSLILVMLYEYEKGKDSKWDAYFDILPKEFNTLMFWGQDELAELQASAVLEKIGKEEADYTFQEKLLPIIAEYGDVLDIDHTDEADVQVLLKRMHTLASTIMAYAFDIEPVDGKKDVDEEGYVSEDEDEALPKGMVPLADMLNADADRNNARLFYEVDSLTMKALKPIKAGEEIFNDYGPLPRSDLLRRYGYITDNYAQYDVVEISFDTAAVVMEKSGVSSSGLHSKIDYLESQGVIEDGYIISNGSPFDIQESIAPELIVLVEALLLTDGEFDRMAKREKLPNPEKISTKGARIIREMVVARMKEYATTLDQDIANSPTLDMVDSENIRQHRYAMAKLVRIGEKKVLKAAFEALARLIEKLGTKNKASPAGDAAGPAKKRQRTQ</sequence>
<dbReference type="InterPro" id="IPR050600">
    <property type="entry name" value="SETD3_SETD6_MTase"/>
</dbReference>
<evidence type="ECO:0000313" key="7">
    <source>
        <dbReference type="Proteomes" id="UP000193144"/>
    </source>
</evidence>
<evidence type="ECO:0000256" key="4">
    <source>
        <dbReference type="SAM" id="MobiDB-lite"/>
    </source>
</evidence>
<feature type="domain" description="SET" evidence="5">
    <location>
        <begin position="24"/>
        <end position="261"/>
    </location>
</feature>
<dbReference type="PANTHER" id="PTHR13271">
    <property type="entry name" value="UNCHARACTERIZED PUTATIVE METHYLTRANSFERASE"/>
    <property type="match status" value="1"/>
</dbReference>
<dbReference type="InterPro" id="IPR015353">
    <property type="entry name" value="Rubisco_LSMT_subst-bd"/>
</dbReference>
<evidence type="ECO:0000259" key="5">
    <source>
        <dbReference type="PROSITE" id="PS50280"/>
    </source>
</evidence>
<keyword evidence="3" id="KW-0949">S-adenosyl-L-methionine</keyword>
<dbReference type="GO" id="GO:0005634">
    <property type="term" value="C:nucleus"/>
    <property type="evidence" value="ECO:0007669"/>
    <property type="project" value="TreeGrafter"/>
</dbReference>
<gene>
    <name evidence="6" type="ORF">BCR34DRAFT_607085</name>
</gene>
<dbReference type="EMBL" id="MCFA01000224">
    <property type="protein sequence ID" value="ORX97948.1"/>
    <property type="molecule type" value="Genomic_DNA"/>
</dbReference>
<protein>
    <recommendedName>
        <fullName evidence="5">SET domain-containing protein</fullName>
    </recommendedName>
</protein>
<dbReference type="PANTHER" id="PTHR13271:SF34">
    <property type="entry name" value="N-LYSINE METHYLTRANSFERASE SETD6"/>
    <property type="match status" value="1"/>
</dbReference>
<evidence type="ECO:0000256" key="2">
    <source>
        <dbReference type="ARBA" id="ARBA00022679"/>
    </source>
</evidence>
<dbReference type="Proteomes" id="UP000193144">
    <property type="component" value="Unassembled WGS sequence"/>
</dbReference>
<dbReference type="SUPFAM" id="SSF82199">
    <property type="entry name" value="SET domain"/>
    <property type="match status" value="1"/>
</dbReference>
<dbReference type="STRING" id="1231657.A0A1Y1YJ08"/>
<dbReference type="GO" id="GO:0016279">
    <property type="term" value="F:protein-lysine N-methyltransferase activity"/>
    <property type="evidence" value="ECO:0007669"/>
    <property type="project" value="TreeGrafter"/>
</dbReference>
<feature type="region of interest" description="Disordered" evidence="4">
    <location>
        <begin position="448"/>
        <end position="467"/>
    </location>
</feature>
<evidence type="ECO:0000256" key="1">
    <source>
        <dbReference type="ARBA" id="ARBA00022603"/>
    </source>
</evidence>
<dbReference type="InterPro" id="IPR036464">
    <property type="entry name" value="Rubisco_LSMT_subst-bd_sf"/>
</dbReference>
<dbReference type="Pfam" id="PF00856">
    <property type="entry name" value="SET"/>
    <property type="match status" value="1"/>
</dbReference>
<evidence type="ECO:0000313" key="6">
    <source>
        <dbReference type="EMBL" id="ORX97948.1"/>
    </source>
</evidence>
<accession>A0A1Y1YJ08</accession>
<dbReference type="Pfam" id="PF09273">
    <property type="entry name" value="Rubis-subs-bind"/>
    <property type="match status" value="1"/>
</dbReference>
<dbReference type="InterPro" id="IPR001214">
    <property type="entry name" value="SET_dom"/>
</dbReference>
<dbReference type="FunFam" id="3.90.1410.10:FF:000007">
    <property type="entry name" value="Ribosomal lysine N-methyltransferase 4"/>
    <property type="match status" value="1"/>
</dbReference>
<proteinExistence type="predicted"/>
<evidence type="ECO:0000256" key="3">
    <source>
        <dbReference type="ARBA" id="ARBA00022691"/>
    </source>
</evidence>
<dbReference type="SUPFAM" id="SSF81822">
    <property type="entry name" value="RuBisCo LSMT C-terminal, substrate-binding domain"/>
    <property type="match status" value="1"/>
</dbReference>
<dbReference type="OrthoDB" id="341421at2759"/>
<keyword evidence="1" id="KW-0489">Methyltransferase</keyword>
<dbReference type="PROSITE" id="PS50280">
    <property type="entry name" value="SET"/>
    <property type="match status" value="1"/>
</dbReference>
<dbReference type="Gene3D" id="3.90.1420.10">
    <property type="entry name" value="Rubisco LSMT, substrate-binding domain"/>
    <property type="match status" value="1"/>
</dbReference>
<dbReference type="Gene3D" id="3.90.1410.10">
    <property type="entry name" value="set domain protein methyltransferase, domain 1"/>
    <property type="match status" value="1"/>
</dbReference>
<keyword evidence="7" id="KW-1185">Reference proteome</keyword>
<organism evidence="6 7">
    <name type="scientific">Clohesyomyces aquaticus</name>
    <dbReference type="NCBI Taxonomy" id="1231657"/>
    <lineage>
        <taxon>Eukaryota</taxon>
        <taxon>Fungi</taxon>
        <taxon>Dikarya</taxon>
        <taxon>Ascomycota</taxon>
        <taxon>Pezizomycotina</taxon>
        <taxon>Dothideomycetes</taxon>
        <taxon>Pleosporomycetidae</taxon>
        <taxon>Pleosporales</taxon>
        <taxon>Lindgomycetaceae</taxon>
        <taxon>Clohesyomyces</taxon>
    </lineage>
</organism>
<reference evidence="6 7" key="1">
    <citation type="submission" date="2016-07" db="EMBL/GenBank/DDBJ databases">
        <title>Pervasive Adenine N6-methylation of Active Genes in Fungi.</title>
        <authorList>
            <consortium name="DOE Joint Genome Institute"/>
            <person name="Mondo S.J."/>
            <person name="Dannebaum R.O."/>
            <person name="Kuo R.C."/>
            <person name="Labutti K."/>
            <person name="Haridas S."/>
            <person name="Kuo A."/>
            <person name="Salamov A."/>
            <person name="Ahrendt S.R."/>
            <person name="Lipzen A."/>
            <person name="Sullivan W."/>
            <person name="Andreopoulos W.B."/>
            <person name="Clum A."/>
            <person name="Lindquist E."/>
            <person name="Daum C."/>
            <person name="Ramamoorthy G.K."/>
            <person name="Gryganskyi A."/>
            <person name="Culley D."/>
            <person name="Magnuson J.K."/>
            <person name="James T.Y."/>
            <person name="O'Malley M.A."/>
            <person name="Stajich J.E."/>
            <person name="Spatafora J.W."/>
            <person name="Visel A."/>
            <person name="Grigoriev I.V."/>
        </authorList>
    </citation>
    <scope>NUCLEOTIDE SEQUENCE [LARGE SCALE GENOMIC DNA]</scope>
    <source>
        <strain evidence="6 7">CBS 115471</strain>
    </source>
</reference>
<dbReference type="GO" id="GO:0032259">
    <property type="term" value="P:methylation"/>
    <property type="evidence" value="ECO:0007669"/>
    <property type="project" value="UniProtKB-KW"/>
</dbReference>
<keyword evidence="2" id="KW-0808">Transferase</keyword>
<comment type="caution">
    <text evidence="6">The sequence shown here is derived from an EMBL/GenBank/DDBJ whole genome shotgun (WGS) entry which is preliminary data.</text>
</comment>
<name>A0A1Y1YJ08_9PLEO</name>